<dbReference type="AlphaFoldDB" id="A0A9D1UV64"/>
<sequence>MAHSQVIFIGGRSGVGKSAAAFALHDVLSNLDIQHAVIEGDTLDLAHPAPWRQRLAERNLAVVWANYREAGYQRLIYTNTVSVLEADALTAAMGGPVEATSVLLRASSLVVASRLGARERGESLDRHLTSSAKMADHLDQATPKRAHRLETDGLSPADVAARILALSDWRQRAAT</sequence>
<dbReference type="SUPFAM" id="SSF52540">
    <property type="entry name" value="P-loop containing nucleoside triphosphate hydrolases"/>
    <property type="match status" value="1"/>
</dbReference>
<dbReference type="InterPro" id="IPR027417">
    <property type="entry name" value="P-loop_NTPase"/>
</dbReference>
<comment type="caution">
    <text evidence="1">The sequence shown here is derived from an EMBL/GenBank/DDBJ whole genome shotgun (WGS) entry which is preliminary data.</text>
</comment>
<dbReference type="Proteomes" id="UP000824151">
    <property type="component" value="Unassembled WGS sequence"/>
</dbReference>
<organism evidence="1 2">
    <name type="scientific">Candidatus Nesterenkonia stercoripullorum</name>
    <dbReference type="NCBI Taxonomy" id="2838701"/>
    <lineage>
        <taxon>Bacteria</taxon>
        <taxon>Bacillati</taxon>
        <taxon>Actinomycetota</taxon>
        <taxon>Actinomycetes</taxon>
        <taxon>Micrococcales</taxon>
        <taxon>Micrococcaceae</taxon>
        <taxon>Nesterenkonia</taxon>
    </lineage>
</organism>
<reference evidence="1" key="2">
    <citation type="submission" date="2021-04" db="EMBL/GenBank/DDBJ databases">
        <authorList>
            <person name="Gilroy R."/>
        </authorList>
    </citation>
    <scope>NUCLEOTIDE SEQUENCE</scope>
    <source>
        <strain evidence="1">ChiHejej3B27-3195</strain>
    </source>
</reference>
<proteinExistence type="predicted"/>
<dbReference type="EMBL" id="DXGD01000473">
    <property type="protein sequence ID" value="HIX00989.1"/>
    <property type="molecule type" value="Genomic_DNA"/>
</dbReference>
<gene>
    <name evidence="1" type="ORF">H9871_12700</name>
</gene>
<evidence type="ECO:0000313" key="2">
    <source>
        <dbReference type="Proteomes" id="UP000824151"/>
    </source>
</evidence>
<protein>
    <submittedName>
        <fullName evidence="1">ATPase</fullName>
    </submittedName>
</protein>
<name>A0A9D1UV64_9MICC</name>
<evidence type="ECO:0000313" key="1">
    <source>
        <dbReference type="EMBL" id="HIX00989.1"/>
    </source>
</evidence>
<accession>A0A9D1UV64</accession>
<reference evidence="1" key="1">
    <citation type="journal article" date="2021" name="PeerJ">
        <title>Extensive microbial diversity within the chicken gut microbiome revealed by metagenomics and culture.</title>
        <authorList>
            <person name="Gilroy R."/>
            <person name="Ravi A."/>
            <person name="Getino M."/>
            <person name="Pursley I."/>
            <person name="Horton D.L."/>
            <person name="Alikhan N.F."/>
            <person name="Baker D."/>
            <person name="Gharbi K."/>
            <person name="Hall N."/>
            <person name="Watson M."/>
            <person name="Adriaenssens E.M."/>
            <person name="Foster-Nyarko E."/>
            <person name="Jarju S."/>
            <person name="Secka A."/>
            <person name="Antonio M."/>
            <person name="Oren A."/>
            <person name="Chaudhuri R.R."/>
            <person name="La Ragione R."/>
            <person name="Hildebrand F."/>
            <person name="Pallen M.J."/>
        </authorList>
    </citation>
    <scope>NUCLEOTIDE SEQUENCE</scope>
    <source>
        <strain evidence="1">ChiHejej3B27-3195</strain>
    </source>
</reference>
<dbReference type="Gene3D" id="3.40.50.300">
    <property type="entry name" value="P-loop containing nucleotide triphosphate hydrolases"/>
    <property type="match status" value="1"/>
</dbReference>